<gene>
    <name evidence="2" type="ORF">PLEPLA_LOCUS47034</name>
</gene>
<dbReference type="AlphaFoldDB" id="A0A9N7ZDJ0"/>
<evidence type="ECO:0000313" key="2">
    <source>
        <dbReference type="EMBL" id="CAB1459197.1"/>
    </source>
</evidence>
<dbReference type="EMBL" id="CADEAL010004421">
    <property type="protein sequence ID" value="CAB1459197.1"/>
    <property type="molecule type" value="Genomic_DNA"/>
</dbReference>
<name>A0A9N7ZDJ0_PLEPL</name>
<dbReference type="Proteomes" id="UP001153269">
    <property type="component" value="Unassembled WGS sequence"/>
</dbReference>
<organism evidence="2 3">
    <name type="scientific">Pleuronectes platessa</name>
    <name type="common">European plaice</name>
    <dbReference type="NCBI Taxonomy" id="8262"/>
    <lineage>
        <taxon>Eukaryota</taxon>
        <taxon>Metazoa</taxon>
        <taxon>Chordata</taxon>
        <taxon>Craniata</taxon>
        <taxon>Vertebrata</taxon>
        <taxon>Euteleostomi</taxon>
        <taxon>Actinopterygii</taxon>
        <taxon>Neopterygii</taxon>
        <taxon>Teleostei</taxon>
        <taxon>Neoteleostei</taxon>
        <taxon>Acanthomorphata</taxon>
        <taxon>Carangaria</taxon>
        <taxon>Pleuronectiformes</taxon>
        <taxon>Pleuronectoidei</taxon>
        <taxon>Pleuronectidae</taxon>
        <taxon>Pleuronectes</taxon>
    </lineage>
</organism>
<reference evidence="2" key="1">
    <citation type="submission" date="2020-03" db="EMBL/GenBank/DDBJ databases">
        <authorList>
            <person name="Weist P."/>
        </authorList>
    </citation>
    <scope>NUCLEOTIDE SEQUENCE</scope>
</reference>
<feature type="region of interest" description="Disordered" evidence="1">
    <location>
        <begin position="87"/>
        <end position="149"/>
    </location>
</feature>
<evidence type="ECO:0000313" key="3">
    <source>
        <dbReference type="Proteomes" id="UP001153269"/>
    </source>
</evidence>
<feature type="compositionally biased region" description="Polar residues" evidence="1">
    <location>
        <begin position="24"/>
        <end position="34"/>
    </location>
</feature>
<sequence length="149" mass="15590">MGFVPSPQREDKGLGVGGGPTGTCAPSTCQTNMADGNVKPVRRERAAPGEEQGQKIESVLLQQIEPASSRVFIGTGGGAEIYLCRSKRRSDPPLTIGERLLLPPATHPSPAGGGRGGRGGGRRGSPVSRLLLQHLYLQRPPPPPPPPPH</sequence>
<feature type="compositionally biased region" description="Pro residues" evidence="1">
    <location>
        <begin position="139"/>
        <end position="149"/>
    </location>
</feature>
<feature type="compositionally biased region" description="Gly residues" evidence="1">
    <location>
        <begin position="111"/>
        <end position="123"/>
    </location>
</feature>
<comment type="caution">
    <text evidence="2">The sequence shown here is derived from an EMBL/GenBank/DDBJ whole genome shotgun (WGS) entry which is preliminary data.</text>
</comment>
<feature type="region of interest" description="Disordered" evidence="1">
    <location>
        <begin position="1"/>
        <end position="53"/>
    </location>
</feature>
<proteinExistence type="predicted"/>
<keyword evidence="3" id="KW-1185">Reference proteome</keyword>
<protein>
    <submittedName>
        <fullName evidence="2">Uncharacterized protein</fullName>
    </submittedName>
</protein>
<evidence type="ECO:0000256" key="1">
    <source>
        <dbReference type="SAM" id="MobiDB-lite"/>
    </source>
</evidence>
<feature type="compositionally biased region" description="Basic and acidic residues" evidence="1">
    <location>
        <begin position="41"/>
        <end position="53"/>
    </location>
</feature>
<accession>A0A9N7ZDJ0</accession>